<proteinExistence type="predicted"/>
<protein>
    <submittedName>
        <fullName evidence="1">Beta strand repeat-containing protein</fullName>
    </submittedName>
</protein>
<sequence length="1009" mass="104616">MAQKHINTSTPNDNLGDTLRDANIKCEDNFTELYTNKVDKISSKGLSTNDYTTAEKNKLEGIPADAEKNVQSDWLDNDTASDAYIKNKPDILTSVEWGDITGDITDQADLQLALDYKPSFEYVDAKITQTINEATTGYAPSEDVVYNALLLKQDISEKDQANGYAGLDSAGKILTSQLPNSVMEYKGVYNALTNTPTLVDGTGNTGDVYRVTVSGSGVNNLNFVVGDYVVYNGTTWEKQHSGADNVVSVFGRAGVVTAMSGDYTTAQVTETTNKNYQTDNQKLYNDATSSIQTQLNGKQATITGTTNAIPKFTGLSTFGNSAISDDGTNILITQNTRITASIPTLSLVNSASSPINKRWDVRVSGSDLFFTEAGVSNPMSIQAGGNVGIGTITPVGKLNVNTGLSGITVDVSGQTEGTISFANGGGSSAVPTLVGKSSNNAGLQIMAGVNESNPSPDMILNTRSTTGLDFTGTTGTAFRFTRYATSLVDIMRNGNVGIGTSSPSAKLHIVDVSGGTFFDGSNATYNRFKSTGVASTTGKDLLITAQSGGTNPDLYLTTNGRVGIGVTSPVGRLDINTGASGLFDVSGQTNGSVSIGNGSSNSSVPIIVGKSNDSVGLCVMTSTNNTNANPDMQFDIRTNAGVDFSATTSVGWRFSRYNNTLIDILRNGQTTFSGPVFAPTAASGTNNTQVATTAFVLANSNSIPHLEYNITDKTVWNNGKANNAGDTSFGEGALKSSTTNVNSFNTAFGYNGQTLLTSGLINTSVGYNCMSSLITGTENTAVGGNALRDVTGSGNVGIGSSAGRQVTSGFGNVAIGAQALSYNATGGQNIAIGSSAGRYAGTGTSVTNGSSSDSIFLGANAAPAATGQTNQIVIGTGTIGSGSNTTVIGTTSTTDTYIYGRLNGIKKYVALITQTGTSAPTVTVLENSIGAIVWTRNATGTYYGTLTGAFTTNKTVMKLTMGIPLGSSTAETLHAYYTSANIITINSRQNGTSADGMLTQANVEISIYP</sequence>
<reference evidence="1 2" key="1">
    <citation type="submission" date="2024-09" db="EMBL/GenBank/DDBJ databases">
        <authorList>
            <person name="Sun Q."/>
            <person name="Mori K."/>
        </authorList>
    </citation>
    <scope>NUCLEOTIDE SEQUENCE [LARGE SCALE GENOMIC DNA]</scope>
    <source>
        <strain evidence="1 2">CGMCC 1.12926</strain>
    </source>
</reference>
<organism evidence="1 2">
    <name type="scientific">Flavobacterium procerum</name>
    <dbReference type="NCBI Taxonomy" id="1455569"/>
    <lineage>
        <taxon>Bacteria</taxon>
        <taxon>Pseudomonadati</taxon>
        <taxon>Bacteroidota</taxon>
        <taxon>Flavobacteriia</taxon>
        <taxon>Flavobacteriales</taxon>
        <taxon>Flavobacteriaceae</taxon>
        <taxon>Flavobacterium</taxon>
    </lineage>
</organism>
<gene>
    <name evidence="1" type="ORF">ACFFLS_06125</name>
</gene>
<evidence type="ECO:0000313" key="1">
    <source>
        <dbReference type="EMBL" id="MFC0076606.1"/>
    </source>
</evidence>
<dbReference type="Proteomes" id="UP001589734">
    <property type="component" value="Unassembled WGS sequence"/>
</dbReference>
<evidence type="ECO:0000313" key="2">
    <source>
        <dbReference type="Proteomes" id="UP001589734"/>
    </source>
</evidence>
<dbReference type="EMBL" id="JBHLYW010000007">
    <property type="protein sequence ID" value="MFC0076606.1"/>
    <property type="molecule type" value="Genomic_DNA"/>
</dbReference>
<keyword evidence="2" id="KW-1185">Reference proteome</keyword>
<accession>A0ABV6BME8</accession>
<comment type="caution">
    <text evidence="1">The sequence shown here is derived from an EMBL/GenBank/DDBJ whole genome shotgun (WGS) entry which is preliminary data.</text>
</comment>
<name>A0ABV6BME8_9FLAO</name>
<dbReference type="RefSeq" id="WP_379685657.1">
    <property type="nucleotide sequence ID" value="NZ_JBHLYW010000007.1"/>
</dbReference>